<proteinExistence type="predicted"/>
<reference evidence="3" key="1">
    <citation type="journal article" date="2013" name="Nature">
        <title>Draft genome of the wheat A-genome progenitor Triticum urartu.</title>
        <authorList>
            <person name="Ling H.Q."/>
            <person name="Zhao S."/>
            <person name="Liu D."/>
            <person name="Wang J."/>
            <person name="Sun H."/>
            <person name="Zhang C."/>
            <person name="Fan H."/>
            <person name="Li D."/>
            <person name="Dong L."/>
            <person name="Tao Y."/>
            <person name="Gao C."/>
            <person name="Wu H."/>
            <person name="Li Y."/>
            <person name="Cui Y."/>
            <person name="Guo X."/>
            <person name="Zheng S."/>
            <person name="Wang B."/>
            <person name="Yu K."/>
            <person name="Liang Q."/>
            <person name="Yang W."/>
            <person name="Lou X."/>
            <person name="Chen J."/>
            <person name="Feng M."/>
            <person name="Jian J."/>
            <person name="Zhang X."/>
            <person name="Luo G."/>
            <person name="Jiang Y."/>
            <person name="Liu J."/>
            <person name="Wang Z."/>
            <person name="Sha Y."/>
            <person name="Zhang B."/>
            <person name="Wu H."/>
            <person name="Tang D."/>
            <person name="Shen Q."/>
            <person name="Xue P."/>
            <person name="Zou S."/>
            <person name="Wang X."/>
            <person name="Liu X."/>
            <person name="Wang F."/>
            <person name="Yang Y."/>
            <person name="An X."/>
            <person name="Dong Z."/>
            <person name="Zhang K."/>
            <person name="Zhang X."/>
            <person name="Luo M.C."/>
            <person name="Dvorak J."/>
            <person name="Tong Y."/>
            <person name="Wang J."/>
            <person name="Yang H."/>
            <person name="Li Z."/>
            <person name="Wang D."/>
            <person name="Zhang A."/>
            <person name="Wang J."/>
        </authorList>
    </citation>
    <scope>NUCLEOTIDE SEQUENCE</scope>
    <source>
        <strain evidence="3">cv. G1812</strain>
    </source>
</reference>
<dbReference type="AlphaFoldDB" id="A0A8R7RBL0"/>
<feature type="compositionally biased region" description="Basic residues" evidence="1">
    <location>
        <begin position="427"/>
        <end position="436"/>
    </location>
</feature>
<dbReference type="PANTHER" id="PTHR34835:SF11">
    <property type="entry name" value="AMINOTRANSFERASE-LIKE PLANT MOBILE DOMAIN-CONTAINING PROTEIN"/>
    <property type="match status" value="1"/>
</dbReference>
<evidence type="ECO:0000313" key="3">
    <source>
        <dbReference type="Proteomes" id="UP000015106"/>
    </source>
</evidence>
<sequence>MAGTSHKSKQDGPAGSSHDDLASHGNEEHQAQPRSSALITGHKRMRTKAVVHRGKRPDDIISTENSNESQAADVGNKNVEGADVEQPPKAKRQKTGGTEVFCIVASVSLSSPDQKGVIIGKEFGGILDLAASSMPGDLSQWIMKHYDPEISQIVISERGKIPVDAASVRRIWGLPNRGRKVCFENRPEITKAMYSIYNITSKNSPTLTEWCKMIVDMGGSHDDDFVRAWLALVFSCFLAPSTSLSIFPKSFPAVMDVNGITETNICQFVVDQLKLAFTSGRANKKAVCCCVFHLVLLYLDSLDVDEPIPNLVPRVSVWNSDLISRVIKKDRKAPGEYGQLRLKTEFPRCADDSLFGSMDHITKFVAARLPELYDKSKQKKLTGLVHDMCSVISHPVGKLVTGVGKIDDDEWGTKEADPTTAETSRRQSNRRGKRVPARRDSLPSEEESFNSDSDDSEAADSESEGDGRDEGSDESDTDGSSDSDDGHDGSSGVQGKSSSQGARQTVDHHQGASAEMGGKDGTVGNEDNDDDEEEEDDEKVDDEGKEDDDDEEGDGDDKDKEDD</sequence>
<feature type="compositionally biased region" description="Low complexity" evidence="1">
    <location>
        <begin position="490"/>
        <end position="501"/>
    </location>
</feature>
<accession>A0A8R7RBL0</accession>
<dbReference type="Proteomes" id="UP000015106">
    <property type="component" value="Unassembled WGS sequence"/>
</dbReference>
<feature type="compositionally biased region" description="Acidic residues" evidence="1">
    <location>
        <begin position="443"/>
        <end position="464"/>
    </location>
</feature>
<feature type="region of interest" description="Disordered" evidence="1">
    <location>
        <begin position="402"/>
        <end position="563"/>
    </location>
</feature>
<feature type="compositionally biased region" description="Acidic residues" evidence="1">
    <location>
        <begin position="471"/>
        <end position="485"/>
    </location>
</feature>
<evidence type="ECO:0000256" key="1">
    <source>
        <dbReference type="SAM" id="MobiDB-lite"/>
    </source>
</evidence>
<feature type="compositionally biased region" description="Acidic residues" evidence="1">
    <location>
        <begin position="526"/>
        <end position="563"/>
    </location>
</feature>
<organism evidence="2 3">
    <name type="scientific">Triticum urartu</name>
    <name type="common">Red wild einkorn</name>
    <name type="synonym">Crithodium urartu</name>
    <dbReference type="NCBI Taxonomy" id="4572"/>
    <lineage>
        <taxon>Eukaryota</taxon>
        <taxon>Viridiplantae</taxon>
        <taxon>Streptophyta</taxon>
        <taxon>Embryophyta</taxon>
        <taxon>Tracheophyta</taxon>
        <taxon>Spermatophyta</taxon>
        <taxon>Magnoliopsida</taxon>
        <taxon>Liliopsida</taxon>
        <taxon>Poales</taxon>
        <taxon>Poaceae</taxon>
        <taxon>BOP clade</taxon>
        <taxon>Pooideae</taxon>
        <taxon>Triticodae</taxon>
        <taxon>Triticeae</taxon>
        <taxon>Triticinae</taxon>
        <taxon>Triticum</taxon>
    </lineage>
</organism>
<protein>
    <submittedName>
        <fullName evidence="2">Uncharacterized protein</fullName>
    </submittedName>
</protein>
<feature type="compositionally biased region" description="Basic and acidic residues" evidence="1">
    <location>
        <begin position="17"/>
        <end position="31"/>
    </location>
</feature>
<dbReference type="EnsemblPlants" id="TuG1812S0002507500.01.T01">
    <property type="protein sequence ID" value="TuG1812S0002507500.01.T01"/>
    <property type="gene ID" value="TuG1812S0002507500.01"/>
</dbReference>
<feature type="region of interest" description="Disordered" evidence="1">
    <location>
        <begin position="1"/>
        <end position="95"/>
    </location>
</feature>
<dbReference type="PANTHER" id="PTHR34835">
    <property type="entry name" value="OS07G0283600 PROTEIN-RELATED"/>
    <property type="match status" value="1"/>
</dbReference>
<reference evidence="2" key="2">
    <citation type="submission" date="2022-06" db="UniProtKB">
        <authorList>
            <consortium name="EnsemblPlants"/>
        </authorList>
    </citation>
    <scope>IDENTIFICATION</scope>
</reference>
<dbReference type="Gramene" id="TuG1812S0002507500.01.T01">
    <property type="protein sequence ID" value="TuG1812S0002507500.01.T01"/>
    <property type="gene ID" value="TuG1812S0002507500.01"/>
</dbReference>
<feature type="compositionally biased region" description="Basic residues" evidence="1">
    <location>
        <begin position="41"/>
        <end position="55"/>
    </location>
</feature>
<keyword evidence="3" id="KW-1185">Reference proteome</keyword>
<evidence type="ECO:0000313" key="2">
    <source>
        <dbReference type="EnsemblPlants" id="TuG1812S0002507500.01.T01"/>
    </source>
</evidence>
<name>A0A8R7RBL0_TRIUA</name>